<dbReference type="KEGG" id="oai:OLEAN_C17830"/>
<accession>R4YTQ1</accession>
<dbReference type="HOGENOM" id="CLU_1658980_0_0_6"/>
<sequence length="159" mass="18766">MKYLNLEDFDRAWIFRHKDLPLSEDVKAAIKPYTETVSNQLWNQYISQQSGHSSQFGSGDWPSRGSVWSDKGDWQQAWDSERNDLPSIILEHLDWDDNTNVLFFYDSDRVIETSWKVFKLSWKNFLFFDDGPILMGKKRKQVVQFLQNGHFSVGKLPEK</sequence>
<protein>
    <recommendedName>
        <fullName evidence="3">DUF2947 domain-containing protein</fullName>
    </recommendedName>
</protein>
<dbReference type="STRING" id="698738.OLEAN_C17830"/>
<organism evidence="1 2">
    <name type="scientific">Oleispira antarctica RB-8</name>
    <dbReference type="NCBI Taxonomy" id="698738"/>
    <lineage>
        <taxon>Bacteria</taxon>
        <taxon>Pseudomonadati</taxon>
        <taxon>Pseudomonadota</taxon>
        <taxon>Gammaproteobacteria</taxon>
        <taxon>Oceanospirillales</taxon>
        <taxon>Oceanospirillaceae</taxon>
        <taxon>Oleispira</taxon>
    </lineage>
</organism>
<name>R4YTQ1_OLEAN</name>
<dbReference type="InterPro" id="IPR021334">
    <property type="entry name" value="DUF2947"/>
</dbReference>
<dbReference type="OrthoDB" id="6687905at2"/>
<evidence type="ECO:0000313" key="2">
    <source>
        <dbReference type="Proteomes" id="UP000032749"/>
    </source>
</evidence>
<dbReference type="AlphaFoldDB" id="R4YTQ1"/>
<proteinExistence type="predicted"/>
<reference evidence="1 2" key="1">
    <citation type="journal article" date="2013" name="Nat. Commun.">
        <title>Genome sequence and functional genomic analysis of the oil-degrading bacterium Oleispira antarctica.</title>
        <authorList>
            <person name="Kube M."/>
            <person name="Chernikova T.N."/>
            <person name="Al-Ramahi Y."/>
            <person name="Beloqui A."/>
            <person name="Lopez-Cortez N."/>
            <person name="Guazzaroni M.E."/>
            <person name="Heipieper H.J."/>
            <person name="Klages S."/>
            <person name="Kotsyurbenko O.R."/>
            <person name="Langer I."/>
            <person name="Nechitaylo T.Y."/>
            <person name="Lunsdorf H."/>
            <person name="Fernandez M."/>
            <person name="Juarez S."/>
            <person name="Ciordia S."/>
            <person name="Singer A."/>
            <person name="Kagan O."/>
            <person name="Egorova O."/>
            <person name="Petit P.A."/>
            <person name="Stogios P."/>
            <person name="Kim Y."/>
            <person name="Tchigvintsev A."/>
            <person name="Flick R."/>
            <person name="Denaro R."/>
            <person name="Genovese M."/>
            <person name="Albar J.P."/>
            <person name="Reva O.N."/>
            <person name="Martinez-Gomariz M."/>
            <person name="Tran H."/>
            <person name="Ferrer M."/>
            <person name="Savchenko A."/>
            <person name="Yakunin A.F."/>
            <person name="Yakimov M.M."/>
            <person name="Golyshina O.V."/>
            <person name="Reinhardt R."/>
            <person name="Golyshin P.N."/>
        </authorList>
    </citation>
    <scope>NUCLEOTIDE SEQUENCE [LARGE SCALE GENOMIC DNA]</scope>
</reference>
<dbReference type="Proteomes" id="UP000032749">
    <property type="component" value="Chromosome"/>
</dbReference>
<keyword evidence="2" id="KW-1185">Reference proteome</keyword>
<evidence type="ECO:0008006" key="3">
    <source>
        <dbReference type="Google" id="ProtNLM"/>
    </source>
</evidence>
<gene>
    <name evidence="1" type="ORF">OLEAN_C17830</name>
</gene>
<dbReference type="Pfam" id="PF11163">
    <property type="entry name" value="DUF2947"/>
    <property type="match status" value="1"/>
</dbReference>
<dbReference type="PATRIC" id="fig|698738.3.peg.1846"/>
<evidence type="ECO:0000313" key="1">
    <source>
        <dbReference type="EMBL" id="CCK75959.1"/>
    </source>
</evidence>
<dbReference type="EMBL" id="FO203512">
    <property type="protein sequence ID" value="CCK75959.1"/>
    <property type="molecule type" value="Genomic_DNA"/>
</dbReference>